<dbReference type="InterPro" id="IPR001148">
    <property type="entry name" value="CA_dom"/>
</dbReference>
<evidence type="ECO:0000256" key="2">
    <source>
        <dbReference type="ARBA" id="ARBA00004613"/>
    </source>
</evidence>
<dbReference type="PROSITE" id="PS00162">
    <property type="entry name" value="ALPHA_CA_1"/>
    <property type="match status" value="1"/>
</dbReference>
<organism evidence="14 15">
    <name type="scientific">Microcebus murinus</name>
    <name type="common">Gray mouse lemur</name>
    <name type="synonym">Lemur murinus</name>
    <dbReference type="NCBI Taxonomy" id="30608"/>
    <lineage>
        <taxon>Eukaryota</taxon>
        <taxon>Metazoa</taxon>
        <taxon>Chordata</taxon>
        <taxon>Craniata</taxon>
        <taxon>Vertebrata</taxon>
        <taxon>Euteleostomi</taxon>
        <taxon>Mammalia</taxon>
        <taxon>Eutheria</taxon>
        <taxon>Euarchontoglires</taxon>
        <taxon>Primates</taxon>
        <taxon>Strepsirrhini</taxon>
        <taxon>Lemuriformes</taxon>
        <taxon>Cheirogaleidae</taxon>
        <taxon>Microcebus</taxon>
    </lineage>
</organism>
<keyword evidence="8" id="KW-0325">Glycoprotein</keyword>
<reference evidence="14" key="1">
    <citation type="submission" date="2016-12" db="EMBL/GenBank/DDBJ databases">
        <title>Mouse lemur reference genome and diversity panel.</title>
        <authorList>
            <person name="Harris R."/>
            <person name="Larsen P."/>
            <person name="Liu Y."/>
            <person name="Hughes D.S."/>
            <person name="Murali S."/>
            <person name="Raveendran M."/>
            <person name="Korchina V."/>
            <person name="Wang M."/>
            <person name="Jhangiani S."/>
            <person name="Bandaranaike D."/>
            <person name="Bellair M."/>
            <person name="Blankenburg K."/>
            <person name="Chao H."/>
            <person name="Dahdouli M."/>
            <person name="Dinh H."/>
            <person name="Doddapaneni H."/>
            <person name="English A."/>
            <person name="Firestine M."/>
            <person name="Gnanaolivu R."/>
            <person name="Gross S."/>
            <person name="Hernandez B."/>
            <person name="Javaid M."/>
            <person name="Jayaseelan J."/>
            <person name="Jones J."/>
            <person name="Khan Z."/>
            <person name="Kovar C."/>
            <person name="Kurapati P."/>
            <person name="Le B."/>
            <person name="Lee S."/>
            <person name="Li M."/>
            <person name="Mathew T."/>
            <person name="Narasimhan A."/>
            <person name="Ngo D."/>
            <person name="Nguyen L."/>
            <person name="Okwuonu G."/>
            <person name="Ongeri F."/>
            <person name="Osuji N."/>
            <person name="Pu L.-L."/>
            <person name="Puazo M."/>
            <person name="Quiroz J."/>
            <person name="Raj R."/>
            <person name="Rajbhandari K."/>
            <person name="Reid J.G."/>
            <person name="Santibanez J."/>
            <person name="Sexton D."/>
            <person name="Skinner E."/>
            <person name="Vee V."/>
            <person name="Weissenberger G."/>
            <person name="Wu Y."/>
            <person name="Xin Y."/>
            <person name="Han Y."/>
            <person name="Campbell C."/>
            <person name="Brown A."/>
            <person name="Sullivan B."/>
            <person name="Shelton J."/>
            <person name="Brown S."/>
            <person name="Dudchenko O."/>
            <person name="Machol I."/>
            <person name="Durand N."/>
            <person name="Shamim M."/>
            <person name="Lieberman A."/>
            <person name="Muzny D.M."/>
            <person name="Richards S."/>
            <person name="Yoder A."/>
            <person name="Worley K.C."/>
            <person name="Rogers J."/>
            <person name="Gibbs R.A."/>
        </authorList>
    </citation>
    <scope>NUCLEOTIDE SEQUENCE [LARGE SCALE GENOMIC DNA]</scope>
</reference>
<dbReference type="FunFam" id="3.10.200.10:FF:000003">
    <property type="entry name" value="Carbonic anhydrase 12"/>
    <property type="match status" value="1"/>
</dbReference>
<evidence type="ECO:0000313" key="15">
    <source>
        <dbReference type="Proteomes" id="UP000694394"/>
    </source>
</evidence>
<dbReference type="GO" id="GO:0005615">
    <property type="term" value="C:extracellular space"/>
    <property type="evidence" value="ECO:0007669"/>
    <property type="project" value="Ensembl"/>
</dbReference>
<dbReference type="PROSITE" id="PS51144">
    <property type="entry name" value="ALPHA_CA_2"/>
    <property type="match status" value="1"/>
</dbReference>
<dbReference type="RefSeq" id="XP_020137469.1">
    <property type="nucleotide sequence ID" value="XM_020281880.2"/>
</dbReference>
<dbReference type="Pfam" id="PF00194">
    <property type="entry name" value="Carb_anhydrase"/>
    <property type="match status" value="1"/>
</dbReference>
<dbReference type="AlphaFoldDB" id="A0A8B7WQ83"/>
<reference evidence="14" key="3">
    <citation type="submission" date="2025-09" db="UniProtKB">
        <authorList>
            <consortium name="Ensembl"/>
        </authorList>
    </citation>
    <scope>IDENTIFICATION</scope>
</reference>
<evidence type="ECO:0000256" key="8">
    <source>
        <dbReference type="ARBA" id="ARBA00023180"/>
    </source>
</evidence>
<evidence type="ECO:0000256" key="4">
    <source>
        <dbReference type="ARBA" id="ARBA00022525"/>
    </source>
</evidence>
<keyword evidence="7" id="KW-1015">Disulfide bond</keyword>
<feature type="domain" description="Alpha-carbonic anhydrase" evidence="13">
    <location>
        <begin position="21"/>
        <end position="278"/>
    </location>
</feature>
<dbReference type="EMBL" id="ABDC03002446">
    <property type="status" value="NOT_ANNOTATED_CDS"/>
    <property type="molecule type" value="Genomic_DNA"/>
</dbReference>
<keyword evidence="6 12" id="KW-0862">Zinc</keyword>
<dbReference type="KEGG" id="mmur:105886080"/>
<dbReference type="GO" id="GO:0001580">
    <property type="term" value="P:detection of chemical stimulus involved in sensory perception of bitter taste"/>
    <property type="evidence" value="ECO:0007669"/>
    <property type="project" value="Ensembl"/>
</dbReference>
<comment type="subcellular location">
    <subcellularLocation>
        <location evidence="2">Secreted</location>
    </subcellularLocation>
</comment>
<evidence type="ECO:0000256" key="12">
    <source>
        <dbReference type="RuleBase" id="RU367011"/>
    </source>
</evidence>
<feature type="chain" id="PRO_5044038300" description="Carbonic anhydrase" evidence="12">
    <location>
        <begin position="18"/>
        <end position="322"/>
    </location>
</feature>
<dbReference type="CTD" id="765"/>
<dbReference type="Ensembl" id="ENSMICT00000016230.3">
    <property type="protein sequence ID" value="ENSMICP00000014793.3"/>
    <property type="gene ID" value="ENSMICG00000016228.3"/>
</dbReference>
<dbReference type="OrthoDB" id="429145at2759"/>
<dbReference type="SUPFAM" id="SSF51069">
    <property type="entry name" value="Carbonic anhydrase"/>
    <property type="match status" value="1"/>
</dbReference>
<protein>
    <recommendedName>
        <fullName evidence="12">Carbonic anhydrase</fullName>
        <ecNumber evidence="12">4.2.1.1</ecNumber>
    </recommendedName>
</protein>
<dbReference type="GeneID" id="105886080"/>
<evidence type="ECO:0000256" key="7">
    <source>
        <dbReference type="ARBA" id="ARBA00023157"/>
    </source>
</evidence>
<dbReference type="PANTHER" id="PTHR18952">
    <property type="entry name" value="CARBONIC ANHYDRASE"/>
    <property type="match status" value="1"/>
</dbReference>
<keyword evidence="9 12" id="KW-0456">Lyase</keyword>
<dbReference type="InterPro" id="IPR018338">
    <property type="entry name" value="Carbonic_anhydrase_a-class_CS"/>
</dbReference>
<dbReference type="InterPro" id="IPR036398">
    <property type="entry name" value="CA_dom_sf"/>
</dbReference>
<evidence type="ECO:0000256" key="3">
    <source>
        <dbReference type="ARBA" id="ARBA00010718"/>
    </source>
</evidence>
<keyword evidence="12" id="KW-0732">Signal</keyword>
<evidence type="ECO:0000256" key="6">
    <source>
        <dbReference type="ARBA" id="ARBA00022833"/>
    </source>
</evidence>
<evidence type="ECO:0000256" key="1">
    <source>
        <dbReference type="ARBA" id="ARBA00001947"/>
    </source>
</evidence>
<keyword evidence="15" id="KW-1185">Reference proteome</keyword>
<dbReference type="GeneTree" id="ENSGT00940000160409"/>
<dbReference type="InterPro" id="IPR023561">
    <property type="entry name" value="Carbonic_anhydrase_a-class"/>
</dbReference>
<dbReference type="EC" id="4.2.1.1" evidence="12"/>
<evidence type="ECO:0000259" key="13">
    <source>
        <dbReference type="PROSITE" id="PS51144"/>
    </source>
</evidence>
<comment type="function">
    <text evidence="10">Reversible hydration of carbon dioxide. Its role in saliva is unknown.</text>
</comment>
<dbReference type="Gene3D" id="3.10.200.10">
    <property type="entry name" value="Alpha carbonic anhydrase"/>
    <property type="match status" value="1"/>
</dbReference>
<evidence type="ECO:0000313" key="14">
    <source>
        <dbReference type="Ensembl" id="ENSMICP00000014793.3"/>
    </source>
</evidence>
<gene>
    <name evidence="14" type="primary">CA6</name>
</gene>
<reference evidence="14" key="2">
    <citation type="submission" date="2025-08" db="UniProtKB">
        <authorList>
            <consortium name="Ensembl"/>
        </authorList>
    </citation>
    <scope>IDENTIFICATION</scope>
</reference>
<evidence type="ECO:0000256" key="10">
    <source>
        <dbReference type="ARBA" id="ARBA00025355"/>
    </source>
</evidence>
<dbReference type="Proteomes" id="UP000694394">
    <property type="component" value="Chromosome 2"/>
</dbReference>
<dbReference type="SMART" id="SM01057">
    <property type="entry name" value="Carb_anhydrase"/>
    <property type="match status" value="1"/>
</dbReference>
<proteinExistence type="inferred from homology"/>
<sequence>MRALVPLLSLFLLGTQAQHGTEWTYSDGALDEAHWPRQYPDCGGQKQSPINLQRKNVRYNPSLGALNLTGYGAQVGKFSMTNNGHTVQITLPPTMQVTTMDGTRYIAQQMHFHWGGASSEMSGSEHTIDGVRHVVEIHVVHYNSKYRNYDIAKDAPDGLAVLACFVEVNDYAENTYYSNFISHLANIKYAGQSTILRGLDVKDMLPANLRQYYSYQGSLTTPPCTENVHWFVLADTVKLSKAQVLKLENSLLDHKNKTIHNDYRRTQRLNHRVVEANFVYHSNQEYVSSSELQSQLSRINKNLLYLRRLLEDKRARRRQYFK</sequence>
<feature type="signal peptide" evidence="12">
    <location>
        <begin position="1"/>
        <end position="17"/>
    </location>
</feature>
<evidence type="ECO:0000256" key="5">
    <source>
        <dbReference type="ARBA" id="ARBA00022723"/>
    </source>
</evidence>
<comment type="similarity">
    <text evidence="3 12">Belongs to the alpha-carbonic anhydrase family.</text>
</comment>
<evidence type="ECO:0000256" key="9">
    <source>
        <dbReference type="ARBA" id="ARBA00023239"/>
    </source>
</evidence>
<evidence type="ECO:0000256" key="11">
    <source>
        <dbReference type="ARBA" id="ARBA00048348"/>
    </source>
</evidence>
<dbReference type="GO" id="GO:0004089">
    <property type="term" value="F:carbonate dehydratase activity"/>
    <property type="evidence" value="ECO:0007669"/>
    <property type="project" value="UniProtKB-UniRule"/>
</dbReference>
<dbReference type="EMBL" id="ABDC03002445">
    <property type="status" value="NOT_ANNOTATED_CDS"/>
    <property type="molecule type" value="Genomic_DNA"/>
</dbReference>
<keyword evidence="4" id="KW-0964">Secreted</keyword>
<name>A0A8B7WQ83_MICMU</name>
<comment type="cofactor">
    <cofactor evidence="1 12">
        <name>Zn(2+)</name>
        <dbReference type="ChEBI" id="CHEBI:29105"/>
    </cofactor>
</comment>
<comment type="catalytic activity">
    <reaction evidence="11 12">
        <text>hydrogencarbonate + H(+) = CO2 + H2O</text>
        <dbReference type="Rhea" id="RHEA:10748"/>
        <dbReference type="ChEBI" id="CHEBI:15377"/>
        <dbReference type="ChEBI" id="CHEBI:15378"/>
        <dbReference type="ChEBI" id="CHEBI:16526"/>
        <dbReference type="ChEBI" id="CHEBI:17544"/>
        <dbReference type="EC" id="4.2.1.1"/>
    </reaction>
</comment>
<keyword evidence="5 12" id="KW-0479">Metal-binding</keyword>
<accession>A0A8B7WQ83</accession>
<dbReference type="GO" id="GO:0008270">
    <property type="term" value="F:zinc ion binding"/>
    <property type="evidence" value="ECO:0007669"/>
    <property type="project" value="UniProtKB-UniRule"/>
</dbReference>
<dbReference type="PANTHER" id="PTHR18952:SF110">
    <property type="entry name" value="CARBONIC ANHYDRASE 6"/>
    <property type="match status" value="1"/>
</dbReference>